<dbReference type="Proteomes" id="UP000836597">
    <property type="component" value="Chromosome"/>
</dbReference>
<reference evidence="4" key="2">
    <citation type="submission" date="2020-01" db="EMBL/GenBank/DDBJ databases">
        <authorList>
            <person name="Hornung B."/>
        </authorList>
    </citation>
    <scope>NUCLEOTIDE SEQUENCE</scope>
    <source>
        <strain evidence="4">PacBioINE</strain>
    </source>
</reference>
<evidence type="ECO:0000256" key="1">
    <source>
        <dbReference type="ARBA" id="ARBA00022679"/>
    </source>
</evidence>
<proteinExistence type="predicted"/>
<feature type="domain" description="Galactosyltransferase C-terminal" evidence="3">
    <location>
        <begin position="165"/>
        <end position="209"/>
    </location>
</feature>
<sequence>MLHKISLIITTFQRVNLLKWGLYSLSRQDIPWEYETLVINDGVEDESEEVCKQYQSKLHLKYIFSGQRNLEGHPVWRVPGFAINIGVRRASGDILILSCAEMLHLNDTVARLGVLVLDNPKSLGIPLGKDDRDGAFLNEIERTHGVFDLNTLNRCADLDTRMPFLMALQRAQFEAIGGYDEDFTGVAYDDRDFVDRLLRNGCVHQKTDALALHLYHPRADGYYDQGGPKAWDYNKNLFFSRMGSIVRNQGREWGRLDPGQ</sequence>
<dbReference type="InterPro" id="IPR029044">
    <property type="entry name" value="Nucleotide-diphossugar_trans"/>
</dbReference>
<protein>
    <submittedName>
        <fullName evidence="4 5">Glycosyl transferase</fullName>
    </submittedName>
</protein>
<evidence type="ECO:0000259" key="3">
    <source>
        <dbReference type="Pfam" id="PF02709"/>
    </source>
</evidence>
<dbReference type="InterPro" id="IPR027791">
    <property type="entry name" value="Galactosyl_T_C"/>
</dbReference>
<organism evidence="4">
    <name type="scientific">Acididesulfobacillus acetoxydans</name>
    <dbReference type="NCBI Taxonomy" id="1561005"/>
    <lineage>
        <taxon>Bacteria</taxon>
        <taxon>Bacillati</taxon>
        <taxon>Bacillota</taxon>
        <taxon>Clostridia</taxon>
        <taxon>Eubacteriales</taxon>
        <taxon>Peptococcaceae</taxon>
        <taxon>Acididesulfobacillus</taxon>
    </lineage>
</organism>
<dbReference type="RefSeq" id="WP_240984028.1">
    <property type="nucleotide sequence ID" value="NZ_CDGJ01000068.1"/>
</dbReference>
<dbReference type="SUPFAM" id="SSF53448">
    <property type="entry name" value="Nucleotide-diphospho-sugar transferases"/>
    <property type="match status" value="1"/>
</dbReference>
<dbReference type="Gene3D" id="3.90.550.10">
    <property type="entry name" value="Spore Coat Polysaccharide Biosynthesis Protein SpsA, Chain A"/>
    <property type="match status" value="1"/>
</dbReference>
<keyword evidence="1 4" id="KW-0808">Transferase</keyword>
<feature type="domain" description="Glycosyltransferase 2-like" evidence="2">
    <location>
        <begin position="6"/>
        <end position="97"/>
    </location>
</feature>
<dbReference type="EMBL" id="LR746496">
    <property type="protein sequence ID" value="CAA7600340.1"/>
    <property type="molecule type" value="Genomic_DNA"/>
</dbReference>
<dbReference type="Pfam" id="PF00535">
    <property type="entry name" value="Glycos_transf_2"/>
    <property type="match status" value="1"/>
</dbReference>
<accession>A0A8S0X3S9</accession>
<reference evidence="5" key="1">
    <citation type="submission" date="2014-11" db="EMBL/GenBank/DDBJ databases">
        <authorList>
            <person name="Hornung B.V."/>
        </authorList>
    </citation>
    <scope>NUCLEOTIDE SEQUENCE</scope>
    <source>
        <strain evidence="5">INE</strain>
    </source>
</reference>
<dbReference type="GO" id="GO:0016740">
    <property type="term" value="F:transferase activity"/>
    <property type="evidence" value="ECO:0007669"/>
    <property type="project" value="UniProtKB-KW"/>
</dbReference>
<dbReference type="InterPro" id="IPR001173">
    <property type="entry name" value="Glyco_trans_2-like"/>
</dbReference>
<evidence type="ECO:0000313" key="4">
    <source>
        <dbReference type="EMBL" id="CAA7600340.1"/>
    </source>
</evidence>
<name>A0A8S0X3S9_9FIRM</name>
<dbReference type="AlphaFoldDB" id="A0A8S0X3S9"/>
<dbReference type="Proteomes" id="UP001071230">
    <property type="component" value="Unassembled WGS sequence"/>
</dbReference>
<keyword evidence="6" id="KW-1185">Reference proteome</keyword>
<dbReference type="EMBL" id="CDGJ01000068">
    <property type="protein sequence ID" value="CEJ07862.1"/>
    <property type="molecule type" value="Genomic_DNA"/>
</dbReference>
<dbReference type="Pfam" id="PF02709">
    <property type="entry name" value="Glyco_transf_7C"/>
    <property type="match status" value="1"/>
</dbReference>
<evidence type="ECO:0000313" key="5">
    <source>
        <dbReference type="EMBL" id="CEJ07862.1"/>
    </source>
</evidence>
<dbReference type="KEGG" id="aacx:DEACI_0993"/>
<evidence type="ECO:0000313" key="6">
    <source>
        <dbReference type="Proteomes" id="UP001071230"/>
    </source>
</evidence>
<evidence type="ECO:0000259" key="2">
    <source>
        <dbReference type="Pfam" id="PF00535"/>
    </source>
</evidence>
<dbReference type="PANTHER" id="PTHR22916">
    <property type="entry name" value="GLYCOSYLTRANSFERASE"/>
    <property type="match status" value="1"/>
</dbReference>
<gene>
    <name evidence="4" type="ORF">DEACI_0993</name>
    <name evidence="5" type="ORF">DEACI_2328</name>
</gene>